<evidence type="ECO:0000256" key="5">
    <source>
        <dbReference type="ARBA" id="ARBA00022801"/>
    </source>
</evidence>
<dbReference type="InterPro" id="IPR011324">
    <property type="entry name" value="Cytotoxic_necrot_fac-like_cat"/>
</dbReference>
<dbReference type="Pfam" id="PF02578">
    <property type="entry name" value="Cu-oxidase_4"/>
    <property type="match status" value="1"/>
</dbReference>
<dbReference type="PANTHER" id="PTHR30616">
    <property type="entry name" value="UNCHARACTERIZED PROTEIN YFIH"/>
    <property type="match status" value="1"/>
</dbReference>
<accession>A0A3B0WQH4</accession>
<evidence type="ECO:0000256" key="7">
    <source>
        <dbReference type="ARBA" id="ARBA00047989"/>
    </source>
</evidence>
<dbReference type="EMBL" id="UOFD01000055">
    <property type="protein sequence ID" value="VAW52957.1"/>
    <property type="molecule type" value="Genomic_DNA"/>
</dbReference>
<comment type="catalytic activity">
    <reaction evidence="8">
        <text>adenosine + phosphate = alpha-D-ribose 1-phosphate + adenine</text>
        <dbReference type="Rhea" id="RHEA:27642"/>
        <dbReference type="ChEBI" id="CHEBI:16335"/>
        <dbReference type="ChEBI" id="CHEBI:16708"/>
        <dbReference type="ChEBI" id="CHEBI:43474"/>
        <dbReference type="ChEBI" id="CHEBI:57720"/>
        <dbReference type="EC" id="2.4.2.1"/>
    </reaction>
    <physiologicalReaction direction="left-to-right" evidence="8">
        <dbReference type="Rhea" id="RHEA:27643"/>
    </physiologicalReaction>
</comment>
<evidence type="ECO:0000256" key="6">
    <source>
        <dbReference type="ARBA" id="ARBA00022833"/>
    </source>
</evidence>
<keyword evidence="5" id="KW-0378">Hydrolase</keyword>
<comment type="catalytic activity">
    <reaction evidence="7">
        <text>adenosine + H2O + H(+) = inosine + NH4(+)</text>
        <dbReference type="Rhea" id="RHEA:24408"/>
        <dbReference type="ChEBI" id="CHEBI:15377"/>
        <dbReference type="ChEBI" id="CHEBI:15378"/>
        <dbReference type="ChEBI" id="CHEBI:16335"/>
        <dbReference type="ChEBI" id="CHEBI:17596"/>
        <dbReference type="ChEBI" id="CHEBI:28938"/>
        <dbReference type="EC" id="3.5.4.4"/>
    </reaction>
    <physiologicalReaction direction="left-to-right" evidence="7">
        <dbReference type="Rhea" id="RHEA:24409"/>
    </physiologicalReaction>
</comment>
<evidence type="ECO:0000256" key="1">
    <source>
        <dbReference type="ARBA" id="ARBA00000553"/>
    </source>
</evidence>
<dbReference type="InterPro" id="IPR003730">
    <property type="entry name" value="Cu_polyphenol_OxRdtase"/>
</dbReference>
<keyword evidence="4" id="KW-0479">Metal-binding</keyword>
<reference evidence="10" key="1">
    <citation type="submission" date="2018-06" db="EMBL/GenBank/DDBJ databases">
        <authorList>
            <person name="Zhirakovskaya E."/>
        </authorList>
    </citation>
    <scope>NUCLEOTIDE SEQUENCE</scope>
</reference>
<evidence type="ECO:0000256" key="3">
    <source>
        <dbReference type="ARBA" id="ARBA00022679"/>
    </source>
</evidence>
<sequence>MKAHSYLPASWVKKPANVTAITTLISGGVSTGDFAEYNLATHVGDNAAAVKTNREKLVVDLKLQSEPVWLEQVHSNKVICIDAEMAMNLINGVMLAPFIADASVTTEKNVVCAVLTADCLPVFFCNNVGTEVAVAHAGWRGLHAGIISNTINAMKSSVDEIQVSFGPAIRSQVFEVGEEVFSAFMEKNAANEAAFVATEKGHYLCDIYHIARIELKLAGIVSVAGGNACTFSENQQFYSYRRQQNTGRMASLIWLK</sequence>
<dbReference type="PANTHER" id="PTHR30616:SF2">
    <property type="entry name" value="PURINE NUCLEOSIDE PHOSPHORYLASE LACC1"/>
    <property type="match status" value="1"/>
</dbReference>
<evidence type="ECO:0000256" key="9">
    <source>
        <dbReference type="ARBA" id="ARBA00049893"/>
    </source>
</evidence>
<dbReference type="Gene3D" id="3.60.140.10">
    <property type="entry name" value="CNF1/YfiH-like putative cysteine hydrolases"/>
    <property type="match status" value="1"/>
</dbReference>
<dbReference type="InterPro" id="IPR038371">
    <property type="entry name" value="Cu_polyphenol_OxRdtase_sf"/>
</dbReference>
<dbReference type="GO" id="GO:0017061">
    <property type="term" value="F:S-methyl-5-thioadenosine phosphorylase activity"/>
    <property type="evidence" value="ECO:0007669"/>
    <property type="project" value="UniProtKB-EC"/>
</dbReference>
<dbReference type="CDD" id="cd16833">
    <property type="entry name" value="YfiH"/>
    <property type="match status" value="1"/>
</dbReference>
<dbReference type="SUPFAM" id="SSF64438">
    <property type="entry name" value="CNF1/YfiH-like putative cysteine hydrolases"/>
    <property type="match status" value="1"/>
</dbReference>
<protein>
    <submittedName>
        <fullName evidence="10">FIG00003370: Multicopper polyphenol oxidase</fullName>
    </submittedName>
</protein>
<keyword evidence="3" id="KW-0808">Transferase</keyword>
<organism evidence="10">
    <name type="scientific">hydrothermal vent metagenome</name>
    <dbReference type="NCBI Taxonomy" id="652676"/>
    <lineage>
        <taxon>unclassified sequences</taxon>
        <taxon>metagenomes</taxon>
        <taxon>ecological metagenomes</taxon>
    </lineage>
</organism>
<keyword evidence="6" id="KW-0862">Zinc</keyword>
<gene>
    <name evidence="10" type="ORF">MNBD_GAMMA06-78</name>
</gene>
<name>A0A3B0WQH4_9ZZZZ</name>
<evidence type="ECO:0000313" key="10">
    <source>
        <dbReference type="EMBL" id="VAW52957.1"/>
    </source>
</evidence>
<evidence type="ECO:0000256" key="2">
    <source>
        <dbReference type="ARBA" id="ARBA00007353"/>
    </source>
</evidence>
<comment type="similarity">
    <text evidence="2">Belongs to the purine nucleoside phosphorylase YfiH/LACC1 family.</text>
</comment>
<evidence type="ECO:0000256" key="4">
    <source>
        <dbReference type="ARBA" id="ARBA00022723"/>
    </source>
</evidence>
<comment type="catalytic activity">
    <reaction evidence="1">
        <text>inosine + phosphate = alpha-D-ribose 1-phosphate + hypoxanthine</text>
        <dbReference type="Rhea" id="RHEA:27646"/>
        <dbReference type="ChEBI" id="CHEBI:17368"/>
        <dbReference type="ChEBI" id="CHEBI:17596"/>
        <dbReference type="ChEBI" id="CHEBI:43474"/>
        <dbReference type="ChEBI" id="CHEBI:57720"/>
        <dbReference type="EC" id="2.4.2.1"/>
    </reaction>
    <physiologicalReaction direction="left-to-right" evidence="1">
        <dbReference type="Rhea" id="RHEA:27647"/>
    </physiologicalReaction>
</comment>
<dbReference type="GO" id="GO:0016787">
    <property type="term" value="F:hydrolase activity"/>
    <property type="evidence" value="ECO:0007669"/>
    <property type="project" value="UniProtKB-KW"/>
</dbReference>
<proteinExistence type="inferred from homology"/>
<dbReference type="NCBIfam" id="TIGR00726">
    <property type="entry name" value="peptidoglycan editing factor PgeF"/>
    <property type="match status" value="1"/>
</dbReference>
<dbReference type="GO" id="GO:0005507">
    <property type="term" value="F:copper ion binding"/>
    <property type="evidence" value="ECO:0007669"/>
    <property type="project" value="TreeGrafter"/>
</dbReference>
<evidence type="ECO:0000256" key="8">
    <source>
        <dbReference type="ARBA" id="ARBA00048968"/>
    </source>
</evidence>
<dbReference type="AlphaFoldDB" id="A0A3B0WQH4"/>
<comment type="catalytic activity">
    <reaction evidence="9">
        <text>S-methyl-5'-thioadenosine + phosphate = 5-(methylsulfanyl)-alpha-D-ribose 1-phosphate + adenine</text>
        <dbReference type="Rhea" id="RHEA:11852"/>
        <dbReference type="ChEBI" id="CHEBI:16708"/>
        <dbReference type="ChEBI" id="CHEBI:17509"/>
        <dbReference type="ChEBI" id="CHEBI:43474"/>
        <dbReference type="ChEBI" id="CHEBI:58533"/>
        <dbReference type="EC" id="2.4.2.28"/>
    </reaction>
    <physiologicalReaction direction="left-to-right" evidence="9">
        <dbReference type="Rhea" id="RHEA:11853"/>
    </physiologicalReaction>
</comment>